<proteinExistence type="predicted"/>
<reference evidence="2" key="2">
    <citation type="submission" date="2015-10" db="EMBL/GenBank/DDBJ databases">
        <title>Improved Draft Genome Sequence of Clostridium pasteurianum Strain ATCC 6013 (DSM 525) Using a Hybrid Next-Generation Sequencing Approach.</title>
        <authorList>
            <person name="Pyne M.E."/>
            <person name="Utturkar S.M."/>
            <person name="Brown S.D."/>
            <person name="Moo-Young M."/>
            <person name="Chung D.A."/>
            <person name="Chou P.C."/>
        </authorList>
    </citation>
    <scope>NUCLEOTIDE SEQUENCE</scope>
    <source>
        <strain evidence="2">ATCC 6013</strain>
    </source>
</reference>
<evidence type="ECO:0000313" key="2">
    <source>
        <dbReference type="EMBL" id="KRU13150.1"/>
    </source>
</evidence>
<dbReference type="EMBL" id="JPGY02000001">
    <property type="protein sequence ID" value="KRU13150.1"/>
    <property type="molecule type" value="Genomic_DNA"/>
</dbReference>
<evidence type="ECO:0000313" key="3">
    <source>
        <dbReference type="Proteomes" id="UP000028042"/>
    </source>
</evidence>
<dbReference type="GeneID" id="93072967"/>
<dbReference type="RefSeq" id="WP_003446358.1">
    <property type="nucleotide sequence ID" value="NZ_ANZB01000010.1"/>
</dbReference>
<dbReference type="Proteomes" id="UP000028042">
    <property type="component" value="Unassembled WGS sequence"/>
</dbReference>
<reference evidence="1 4" key="1">
    <citation type="journal article" date="2015" name="Genome Announc.">
        <title>Complete Genome Sequence of the Nitrogen-Fixing and Solvent-Producing Clostridium pasteurianum DSM 525.</title>
        <authorList>
            <person name="Poehlein A."/>
            <person name="Grosse-Honebrink A."/>
            <person name="Zhang Y."/>
            <person name="Minton N.P."/>
            <person name="Daniel R."/>
        </authorList>
    </citation>
    <scope>NUCLEOTIDE SEQUENCE [LARGE SCALE GENOMIC DNA]</scope>
    <source>
        <strain evidence="1">DSM 525</strain>
        <strain evidence="4">DSM 525 / ATCC 6013</strain>
    </source>
</reference>
<sequence>MANIEYVKVEIKWFREKYQLKRIPRDGIRFCTQIKFDEEGEKLPQWTAEIIITESVNKYLYFGKLRYLFEQAPRYLLKSGKKFIIYDGPAQVAQGKVLTDFGNDIK</sequence>
<keyword evidence="4" id="KW-1185">Reference proteome</keyword>
<organism evidence="1 4">
    <name type="scientific">Clostridium pasteurianum DSM 525 = ATCC 6013</name>
    <dbReference type="NCBI Taxonomy" id="1262449"/>
    <lineage>
        <taxon>Bacteria</taxon>
        <taxon>Bacillati</taxon>
        <taxon>Bacillota</taxon>
        <taxon>Clostridia</taxon>
        <taxon>Eubacteriales</taxon>
        <taxon>Clostridiaceae</taxon>
        <taxon>Clostridium</taxon>
    </lineage>
</organism>
<dbReference type="KEGG" id="cpae:CPAST_c07520"/>
<dbReference type="EMBL" id="CP009268">
    <property type="protein sequence ID" value="AJA50840.1"/>
    <property type="molecule type" value="Genomic_DNA"/>
</dbReference>
<gene>
    <name evidence="1" type="ORF">CLPA_c07520</name>
    <name evidence="2" type="ORF">CP6013_02398</name>
</gene>
<dbReference type="PATRIC" id="fig|1262449.3.peg.2813"/>
<evidence type="ECO:0000313" key="4">
    <source>
        <dbReference type="Proteomes" id="UP000030905"/>
    </source>
</evidence>
<protein>
    <submittedName>
        <fullName evidence="1">Uncharacterized protein</fullName>
    </submittedName>
</protein>
<dbReference type="AlphaFoldDB" id="A0A0H3J269"/>
<accession>A0A0H3J269</accession>
<dbReference type="KEGG" id="cpat:CLPA_c07520"/>
<name>A0A0H3J269_CLOPA</name>
<dbReference type="Proteomes" id="UP000030905">
    <property type="component" value="Chromosome"/>
</dbReference>
<reference evidence="2 3" key="3">
    <citation type="journal article" name="Genome Announc.">
        <title>Improved Draft Genome Sequence of Clostridium pasteurianum Strain ATCC 6013 (DSM 525) Using a Hybrid Next-Generation Sequencing Approach.</title>
        <authorList>
            <person name="Pyne M.E."/>
            <person name="Utturkar S."/>
            <person name="Brown S.D."/>
            <person name="Moo-Young M."/>
            <person name="Chung D.A."/>
            <person name="Chou C.P."/>
        </authorList>
    </citation>
    <scope>NUCLEOTIDE SEQUENCE [LARGE SCALE GENOMIC DNA]</scope>
    <source>
        <strain evidence="2 3">ATCC 6013</strain>
    </source>
</reference>
<evidence type="ECO:0000313" key="1">
    <source>
        <dbReference type="EMBL" id="AJA50840.1"/>
    </source>
</evidence>